<keyword evidence="2" id="KW-0378">Hydrolase</keyword>
<dbReference type="GO" id="GO:0005829">
    <property type="term" value="C:cytosol"/>
    <property type="evidence" value="ECO:0007669"/>
    <property type="project" value="TreeGrafter"/>
</dbReference>
<keyword evidence="4" id="KW-0119">Carbohydrate metabolism</keyword>
<dbReference type="Proteomes" id="UP000219329">
    <property type="component" value="Unassembled WGS sequence"/>
</dbReference>
<dbReference type="FunFam" id="3.40.50.1000:FF:000022">
    <property type="entry name" value="Phosphoglycolate phosphatase"/>
    <property type="match status" value="1"/>
</dbReference>
<dbReference type="Pfam" id="PF13419">
    <property type="entry name" value="HAD_2"/>
    <property type="match status" value="1"/>
</dbReference>
<accession>A0A2A5WCT5</accession>
<dbReference type="SFLD" id="SFLDS00003">
    <property type="entry name" value="Haloacid_Dehalogenase"/>
    <property type="match status" value="1"/>
</dbReference>
<dbReference type="InterPro" id="IPR006439">
    <property type="entry name" value="HAD-SF_hydro_IA"/>
</dbReference>
<dbReference type="NCBIfam" id="TIGR01549">
    <property type="entry name" value="HAD-SF-IA-v1"/>
    <property type="match status" value="1"/>
</dbReference>
<dbReference type="PANTHER" id="PTHR43434:SF23">
    <property type="entry name" value="PHOSPHOGLYCOLATE PHOSPHATASE"/>
    <property type="match status" value="1"/>
</dbReference>
<keyword evidence="1" id="KW-0479">Metal-binding</keyword>
<dbReference type="AlphaFoldDB" id="A0A2A5WCT5"/>
<dbReference type="Gene3D" id="1.10.150.240">
    <property type="entry name" value="Putative phosphatase, domain 2"/>
    <property type="match status" value="1"/>
</dbReference>
<evidence type="ECO:0000256" key="4">
    <source>
        <dbReference type="ARBA" id="ARBA00023277"/>
    </source>
</evidence>
<comment type="caution">
    <text evidence="5">The sequence shown here is derived from an EMBL/GenBank/DDBJ whole genome shotgun (WGS) entry which is preliminary data.</text>
</comment>
<evidence type="ECO:0000256" key="2">
    <source>
        <dbReference type="ARBA" id="ARBA00022801"/>
    </source>
</evidence>
<dbReference type="NCBIfam" id="TIGR01509">
    <property type="entry name" value="HAD-SF-IA-v3"/>
    <property type="match status" value="1"/>
</dbReference>
<name>A0A2A5WCT5_9GAMM</name>
<dbReference type="EMBL" id="NTJZ01000004">
    <property type="protein sequence ID" value="PDH34299.1"/>
    <property type="molecule type" value="Genomic_DNA"/>
</dbReference>
<dbReference type="GO" id="GO:0046872">
    <property type="term" value="F:metal ion binding"/>
    <property type="evidence" value="ECO:0007669"/>
    <property type="project" value="UniProtKB-KW"/>
</dbReference>
<dbReference type="SUPFAM" id="SSF56784">
    <property type="entry name" value="HAD-like"/>
    <property type="match status" value="1"/>
</dbReference>
<dbReference type="InterPro" id="IPR023198">
    <property type="entry name" value="PGP-like_dom2"/>
</dbReference>
<reference evidence="5 6" key="1">
    <citation type="submission" date="2017-08" db="EMBL/GenBank/DDBJ databases">
        <title>Fine stratification of microbial communities through a metagenomic profile of the photic zone.</title>
        <authorList>
            <person name="Haro-Moreno J.M."/>
            <person name="Lopez-Perez M."/>
            <person name="De La Torre J."/>
            <person name="Picazo A."/>
            <person name="Camacho A."/>
            <person name="Rodriguez-Valera F."/>
        </authorList>
    </citation>
    <scope>NUCLEOTIDE SEQUENCE [LARGE SCALE GENOMIC DNA]</scope>
    <source>
        <strain evidence="5">MED-G28</strain>
    </source>
</reference>
<organism evidence="5 6">
    <name type="scientific">OM182 bacterium MED-G28</name>
    <dbReference type="NCBI Taxonomy" id="1986256"/>
    <lineage>
        <taxon>Bacteria</taxon>
        <taxon>Pseudomonadati</taxon>
        <taxon>Pseudomonadota</taxon>
        <taxon>Gammaproteobacteria</taxon>
        <taxon>OMG group</taxon>
        <taxon>OM182 clade</taxon>
    </lineage>
</organism>
<protein>
    <submittedName>
        <fullName evidence="5">Phosphoglycolate phosphatase</fullName>
    </submittedName>
</protein>
<evidence type="ECO:0000313" key="5">
    <source>
        <dbReference type="EMBL" id="PDH34299.1"/>
    </source>
</evidence>
<evidence type="ECO:0000313" key="6">
    <source>
        <dbReference type="Proteomes" id="UP000219329"/>
    </source>
</evidence>
<evidence type="ECO:0000256" key="1">
    <source>
        <dbReference type="ARBA" id="ARBA00022723"/>
    </source>
</evidence>
<dbReference type="InterPro" id="IPR036412">
    <property type="entry name" value="HAD-like_sf"/>
</dbReference>
<gene>
    <name evidence="5" type="primary">gph</name>
    <name evidence="5" type="ORF">CNF02_05760</name>
</gene>
<dbReference type="GO" id="GO:0008967">
    <property type="term" value="F:phosphoglycolate phosphatase activity"/>
    <property type="evidence" value="ECO:0007669"/>
    <property type="project" value="TreeGrafter"/>
</dbReference>
<dbReference type="SFLD" id="SFLDG01135">
    <property type="entry name" value="C1.5.6:_HAD__Beta-PGM__Phospha"/>
    <property type="match status" value="1"/>
</dbReference>
<dbReference type="InterPro" id="IPR050155">
    <property type="entry name" value="HAD-like_hydrolase_sf"/>
</dbReference>
<evidence type="ECO:0000256" key="3">
    <source>
        <dbReference type="ARBA" id="ARBA00022842"/>
    </source>
</evidence>
<dbReference type="GO" id="GO:0006281">
    <property type="term" value="P:DNA repair"/>
    <property type="evidence" value="ECO:0007669"/>
    <property type="project" value="TreeGrafter"/>
</dbReference>
<proteinExistence type="predicted"/>
<dbReference type="PANTHER" id="PTHR43434">
    <property type="entry name" value="PHOSPHOGLYCOLATE PHOSPHATASE"/>
    <property type="match status" value="1"/>
</dbReference>
<sequence>MSLSLETSIECVLFDLDGTLIDTAPDFIQVVNQLLEKYGEPPIDSRLIYKNVSDGARALVKLAFGINESEDAFQQLNQQLLDLYAEKIKATESSLYPSIDTLLIQLESASIPWGIVTNKPNLYASALLEQLNLNQRCSALICPDHVQNRKPHPEPIFLACQKLGCNTERTIYIGDHLRDIQAAKNADVIAVAAAYGYLNEGSKIEEWYADFIVQKPEQIEPLLNSLKFT</sequence>
<dbReference type="InterPro" id="IPR041492">
    <property type="entry name" value="HAD_2"/>
</dbReference>
<dbReference type="Gene3D" id="3.40.50.1000">
    <property type="entry name" value="HAD superfamily/HAD-like"/>
    <property type="match status" value="1"/>
</dbReference>
<dbReference type="SFLD" id="SFLDG01129">
    <property type="entry name" value="C1.5:_HAD__Beta-PGM__Phosphata"/>
    <property type="match status" value="1"/>
</dbReference>
<keyword evidence="3" id="KW-0460">Magnesium</keyword>
<dbReference type="InterPro" id="IPR023214">
    <property type="entry name" value="HAD_sf"/>
</dbReference>